<keyword evidence="1" id="KW-0812">Transmembrane</keyword>
<keyword evidence="2" id="KW-0614">Plasmid</keyword>
<feature type="transmembrane region" description="Helical" evidence="1">
    <location>
        <begin position="36"/>
        <end position="63"/>
    </location>
</feature>
<name>A0AA50HB28_9HYPH</name>
<keyword evidence="3" id="KW-1185">Reference proteome</keyword>
<sequence>MTLDGFLTFLGLAAAVFAIIPPVARLRIRLQLGVQIALAAIAVTLALYFEFFEFVALPCPSILGGVCPLLQMPTDSKFTPEMAAFIVVLVWMVLAFFAATLLPPSQRSLGPMAELLERLFHQDRYGEAVDFLLPHLEFIDRAQNRGLWTQRTHDWLAGNRIVDVEAPLAERKKANRLRESRRFLRPLAKLFPSGNHAQENAERILNSMYLTRQFMDYVALQRPSVAGMLVTLDAHQRYDFSNRLLHSLISVPGSRLYEELERNAKYDGMGDSLVVGHNFILRAYFGNARVAELLGAWKPVGDYLISEIRRADQARLNGRSDDFDKDRWNDPIAVGVAYFDLMIRSAFSQNIDDPMWLAYLDHFVDELEEVYDAGGDTIDADAEFPTWASRLIYEMLTF</sequence>
<gene>
    <name evidence="2" type="ORF">Q9313_24425</name>
</gene>
<feature type="transmembrane region" description="Helical" evidence="1">
    <location>
        <begin position="83"/>
        <end position="102"/>
    </location>
</feature>
<keyword evidence="1" id="KW-0472">Membrane</keyword>
<evidence type="ECO:0000256" key="1">
    <source>
        <dbReference type="SAM" id="Phobius"/>
    </source>
</evidence>
<dbReference type="RefSeq" id="WP_306040600.1">
    <property type="nucleotide sequence ID" value="NZ_CP132304.1"/>
</dbReference>
<geneLocation type="plasmid" evidence="2 3">
    <name>unnamed2</name>
</geneLocation>
<dbReference type="EMBL" id="CP132304">
    <property type="protein sequence ID" value="WLS00712.1"/>
    <property type="molecule type" value="Genomic_DNA"/>
</dbReference>
<organism evidence="2 3">
    <name type="scientific">Shinella sumterensis</name>
    <dbReference type="NCBI Taxonomy" id="1967501"/>
    <lineage>
        <taxon>Bacteria</taxon>
        <taxon>Pseudomonadati</taxon>
        <taxon>Pseudomonadota</taxon>
        <taxon>Alphaproteobacteria</taxon>
        <taxon>Hyphomicrobiales</taxon>
        <taxon>Rhizobiaceae</taxon>
        <taxon>Shinella</taxon>
    </lineage>
</organism>
<evidence type="ECO:0000313" key="2">
    <source>
        <dbReference type="EMBL" id="WLS00712.1"/>
    </source>
</evidence>
<keyword evidence="1" id="KW-1133">Transmembrane helix</keyword>
<reference evidence="2 3" key="1">
    <citation type="submission" date="2023-08" db="EMBL/GenBank/DDBJ databases">
        <title>Pathogen: clinical or host-associated sample.</title>
        <authorList>
            <person name="Hergert J."/>
            <person name="Casey R."/>
            <person name="Wagner J."/>
            <person name="Young E.L."/>
            <person name="Oakeson K.F."/>
        </authorList>
    </citation>
    <scope>NUCLEOTIDE SEQUENCE [LARGE SCALE GENOMIC DNA]</scope>
    <source>
        <strain evidence="2 3">1760953</strain>
        <plasmid evidence="2 3">unnamed2</plasmid>
    </source>
</reference>
<evidence type="ECO:0000313" key="3">
    <source>
        <dbReference type="Proteomes" id="UP001234585"/>
    </source>
</evidence>
<protein>
    <submittedName>
        <fullName evidence="2">Uncharacterized protein</fullName>
    </submittedName>
</protein>
<dbReference type="Proteomes" id="UP001234585">
    <property type="component" value="Plasmid unnamed2"/>
</dbReference>
<dbReference type="AlphaFoldDB" id="A0AA50HB28"/>
<accession>A0AA50HB28</accession>
<feature type="transmembrane region" description="Helical" evidence="1">
    <location>
        <begin position="6"/>
        <end position="24"/>
    </location>
</feature>
<proteinExistence type="predicted"/>